<feature type="binding site" evidence="9">
    <location>
        <position position="13"/>
    </location>
    <ligand>
        <name>substrate</name>
    </ligand>
</feature>
<feature type="site" description="Transition state stabilizer" evidence="9">
    <location>
        <position position="21"/>
    </location>
</feature>
<evidence type="ECO:0000256" key="7">
    <source>
        <dbReference type="ARBA" id="ARBA00022993"/>
    </source>
</evidence>
<comment type="catalytic activity">
    <reaction evidence="8 9">
        <text>(R)-4'-phosphopantetheine + ATP + H(+) = 3'-dephospho-CoA + diphosphate</text>
        <dbReference type="Rhea" id="RHEA:19801"/>
        <dbReference type="ChEBI" id="CHEBI:15378"/>
        <dbReference type="ChEBI" id="CHEBI:30616"/>
        <dbReference type="ChEBI" id="CHEBI:33019"/>
        <dbReference type="ChEBI" id="CHEBI:57328"/>
        <dbReference type="ChEBI" id="CHEBI:61723"/>
        <dbReference type="EC" id="2.7.7.3"/>
    </reaction>
</comment>
<dbReference type="HAMAP" id="MF_00151">
    <property type="entry name" value="PPAT_bact"/>
    <property type="match status" value="1"/>
</dbReference>
<dbReference type="GO" id="GO:0004595">
    <property type="term" value="F:pantetheine-phosphate adenylyltransferase activity"/>
    <property type="evidence" value="ECO:0007669"/>
    <property type="project" value="UniProtKB-UniRule"/>
</dbReference>
<accession>A0A9D1HY71</accession>
<dbReference type="CDD" id="cd02163">
    <property type="entry name" value="PPAT"/>
    <property type="match status" value="1"/>
</dbReference>
<keyword evidence="4 9" id="KW-0547">Nucleotide-binding</keyword>
<comment type="function">
    <text evidence="9">Reversibly transfers an adenylyl group from ATP to 4'-phosphopantetheine, yielding dephospho-CoA (dPCoA) and pyrophosphate.</text>
</comment>
<evidence type="ECO:0000256" key="1">
    <source>
        <dbReference type="ARBA" id="ARBA00022490"/>
    </source>
</evidence>
<feature type="binding site" evidence="9">
    <location>
        <position position="101"/>
    </location>
    <ligand>
        <name>substrate</name>
    </ligand>
</feature>
<evidence type="ECO:0000256" key="9">
    <source>
        <dbReference type="HAMAP-Rule" id="MF_00151"/>
    </source>
</evidence>
<evidence type="ECO:0000256" key="3">
    <source>
        <dbReference type="ARBA" id="ARBA00022695"/>
    </source>
</evidence>
<dbReference type="AlphaFoldDB" id="A0A9D1HY71"/>
<evidence type="ECO:0000313" key="12">
    <source>
        <dbReference type="Proteomes" id="UP000824078"/>
    </source>
</evidence>
<dbReference type="InterPro" id="IPR004821">
    <property type="entry name" value="Cyt_trans-like"/>
</dbReference>
<reference evidence="11" key="2">
    <citation type="journal article" date="2021" name="PeerJ">
        <title>Extensive microbial diversity within the chicken gut microbiome revealed by metagenomics and culture.</title>
        <authorList>
            <person name="Gilroy R."/>
            <person name="Ravi A."/>
            <person name="Getino M."/>
            <person name="Pursley I."/>
            <person name="Horton D.L."/>
            <person name="Alikhan N.F."/>
            <person name="Baker D."/>
            <person name="Gharbi K."/>
            <person name="Hall N."/>
            <person name="Watson M."/>
            <person name="Adriaenssens E.M."/>
            <person name="Foster-Nyarko E."/>
            <person name="Jarju S."/>
            <person name="Secka A."/>
            <person name="Antonio M."/>
            <person name="Oren A."/>
            <person name="Chaudhuri R.R."/>
            <person name="La Ragione R."/>
            <person name="Hildebrand F."/>
            <person name="Pallen M.J."/>
        </authorList>
    </citation>
    <scope>NUCLEOTIDE SEQUENCE</scope>
    <source>
        <strain evidence="11">ChiHjej12B11-29160</strain>
    </source>
</reference>
<dbReference type="PANTHER" id="PTHR21342:SF1">
    <property type="entry name" value="PHOSPHOPANTETHEINE ADENYLYLTRANSFERASE"/>
    <property type="match status" value="1"/>
</dbReference>
<feature type="binding site" evidence="9">
    <location>
        <begin position="102"/>
        <end position="104"/>
    </location>
    <ligand>
        <name>ATP</name>
        <dbReference type="ChEBI" id="CHEBI:30616"/>
    </ligand>
</feature>
<dbReference type="PRINTS" id="PR01020">
    <property type="entry name" value="LPSBIOSNTHSS"/>
</dbReference>
<dbReference type="SUPFAM" id="SSF52374">
    <property type="entry name" value="Nucleotidylyl transferase"/>
    <property type="match status" value="1"/>
</dbReference>
<dbReference type="Gene3D" id="3.40.50.620">
    <property type="entry name" value="HUPs"/>
    <property type="match status" value="1"/>
</dbReference>
<evidence type="ECO:0000256" key="4">
    <source>
        <dbReference type="ARBA" id="ARBA00022741"/>
    </source>
</evidence>
<proteinExistence type="inferred from homology"/>
<feature type="binding site" evidence="9">
    <location>
        <position position="87"/>
    </location>
    <ligand>
        <name>substrate</name>
    </ligand>
</feature>
<dbReference type="EC" id="2.7.7.3" evidence="9"/>
<dbReference type="Pfam" id="PF01467">
    <property type="entry name" value="CTP_transf_like"/>
    <property type="match status" value="1"/>
</dbReference>
<comment type="caution">
    <text evidence="11">The sequence shown here is derived from an EMBL/GenBank/DDBJ whole genome shotgun (WGS) entry which is preliminary data.</text>
</comment>
<dbReference type="NCBIfam" id="TIGR00125">
    <property type="entry name" value="cyt_tran_rel"/>
    <property type="match status" value="1"/>
</dbReference>
<keyword evidence="3 9" id="KW-0548">Nucleotidyltransferase</keyword>
<protein>
    <recommendedName>
        <fullName evidence="9">Phosphopantetheine adenylyltransferase</fullName>
        <ecNumber evidence="9">2.7.7.3</ecNumber>
    </recommendedName>
    <alternativeName>
        <fullName evidence="9">Dephospho-CoA pyrophosphorylase</fullName>
    </alternativeName>
    <alternativeName>
        <fullName evidence="9">Pantetheine-phosphate adenylyltransferase</fullName>
        <shortName evidence="9">PPAT</shortName>
    </alternativeName>
</protein>
<comment type="similarity">
    <text evidence="9">Belongs to the bacterial CoaD family.</text>
</comment>
<gene>
    <name evidence="9 11" type="primary">coaD</name>
    <name evidence="11" type="ORF">IAD17_00680</name>
</gene>
<feature type="binding site" evidence="9">
    <location>
        <begin position="137"/>
        <end position="143"/>
    </location>
    <ligand>
        <name>ATP</name>
        <dbReference type="ChEBI" id="CHEBI:30616"/>
    </ligand>
</feature>
<dbReference type="InterPro" id="IPR014729">
    <property type="entry name" value="Rossmann-like_a/b/a_fold"/>
</dbReference>
<sequence length="180" mass="19343">MGSDIVHAVVPGTFDPVTFGHLDVIVRASRLFSKVTVAVASSQGKNGTGPVFTLDERMDMVREALIQEGVACGPTERVDVAPLTGLLVDFCHEVGAGAVVKGLRATTDFEYELQQADLNARLAPDLESIYVMSSPELGFISSSIVRELAAFAGPLDLLVPPVVEQRLRERYGRKSDTLLS</sequence>
<reference evidence="11" key="1">
    <citation type="submission" date="2020-10" db="EMBL/GenBank/DDBJ databases">
        <authorList>
            <person name="Gilroy R."/>
        </authorList>
    </citation>
    <scope>NUCLEOTIDE SEQUENCE</scope>
    <source>
        <strain evidence="11">ChiHjej12B11-29160</strain>
    </source>
</reference>
<keyword evidence="1 9" id="KW-0963">Cytoplasm</keyword>
<dbReference type="GO" id="GO:0005737">
    <property type="term" value="C:cytoplasm"/>
    <property type="evidence" value="ECO:0007669"/>
    <property type="project" value="UniProtKB-SubCell"/>
</dbReference>
<comment type="cofactor">
    <cofactor evidence="9">
        <name>Mg(2+)</name>
        <dbReference type="ChEBI" id="CHEBI:18420"/>
    </cofactor>
</comment>
<evidence type="ECO:0000256" key="8">
    <source>
        <dbReference type="ARBA" id="ARBA00029346"/>
    </source>
</evidence>
<evidence type="ECO:0000256" key="5">
    <source>
        <dbReference type="ARBA" id="ARBA00022840"/>
    </source>
</evidence>
<dbReference type="Proteomes" id="UP000824078">
    <property type="component" value="Unassembled WGS sequence"/>
</dbReference>
<feature type="binding site" evidence="9">
    <location>
        <begin position="13"/>
        <end position="14"/>
    </location>
    <ligand>
        <name>ATP</name>
        <dbReference type="ChEBI" id="CHEBI:30616"/>
    </ligand>
</feature>
<name>A0A9D1HY71_9ACTN</name>
<feature type="binding site" evidence="9">
    <location>
        <position position="21"/>
    </location>
    <ligand>
        <name>ATP</name>
        <dbReference type="ChEBI" id="CHEBI:30616"/>
    </ligand>
</feature>
<comment type="subunit">
    <text evidence="9">Homohexamer.</text>
</comment>
<feature type="domain" description="Cytidyltransferase-like" evidence="10">
    <location>
        <begin position="10"/>
        <end position="147"/>
    </location>
</feature>
<keyword evidence="7 9" id="KW-0173">Coenzyme A biosynthesis</keyword>
<organism evidence="11 12">
    <name type="scientific">Candidatus Coprovicinus avistercoris</name>
    <dbReference type="NCBI Taxonomy" id="2840754"/>
    <lineage>
        <taxon>Bacteria</taxon>
        <taxon>Bacillati</taxon>
        <taxon>Actinomycetota</taxon>
        <taxon>Coriobacteriia</taxon>
        <taxon>Coriobacteriales</taxon>
        <taxon>Coriobacteriaceae</taxon>
        <taxon>Coriobacteriaceae incertae sedis</taxon>
        <taxon>Candidatus Coprovicinus</taxon>
    </lineage>
</organism>
<keyword evidence="2 9" id="KW-0808">Transferase</keyword>
<keyword evidence="6 9" id="KW-0460">Magnesium</keyword>
<evidence type="ECO:0000259" key="10">
    <source>
        <dbReference type="Pfam" id="PF01467"/>
    </source>
</evidence>
<feature type="binding site" evidence="9">
    <location>
        <position position="45"/>
    </location>
    <ligand>
        <name>substrate</name>
    </ligand>
</feature>
<dbReference type="PANTHER" id="PTHR21342">
    <property type="entry name" value="PHOSPHOPANTETHEINE ADENYLYLTRANSFERASE"/>
    <property type="match status" value="1"/>
</dbReference>
<evidence type="ECO:0000256" key="6">
    <source>
        <dbReference type="ARBA" id="ARBA00022842"/>
    </source>
</evidence>
<evidence type="ECO:0000313" key="11">
    <source>
        <dbReference type="EMBL" id="HIU23430.1"/>
    </source>
</evidence>
<comment type="pathway">
    <text evidence="9">Cofactor biosynthesis; coenzyme A biosynthesis; CoA from (R)-pantothenate: step 4/5.</text>
</comment>
<feature type="binding site" evidence="9">
    <location>
        <position position="112"/>
    </location>
    <ligand>
        <name>ATP</name>
        <dbReference type="ChEBI" id="CHEBI:30616"/>
    </ligand>
</feature>
<keyword evidence="5 9" id="KW-0067">ATP-binding</keyword>
<dbReference type="GO" id="GO:0005524">
    <property type="term" value="F:ATP binding"/>
    <property type="evidence" value="ECO:0007669"/>
    <property type="project" value="UniProtKB-KW"/>
</dbReference>
<dbReference type="GO" id="GO:0015937">
    <property type="term" value="P:coenzyme A biosynthetic process"/>
    <property type="evidence" value="ECO:0007669"/>
    <property type="project" value="UniProtKB-UniRule"/>
</dbReference>
<comment type="subcellular location">
    <subcellularLocation>
        <location evidence="9">Cytoplasm</location>
    </subcellularLocation>
</comment>
<dbReference type="InterPro" id="IPR001980">
    <property type="entry name" value="PPAT"/>
</dbReference>
<dbReference type="EMBL" id="DVMQ01000003">
    <property type="protein sequence ID" value="HIU23430.1"/>
    <property type="molecule type" value="Genomic_DNA"/>
</dbReference>
<dbReference type="NCBIfam" id="TIGR01510">
    <property type="entry name" value="coaD_prev_kdtB"/>
    <property type="match status" value="1"/>
</dbReference>
<evidence type="ECO:0000256" key="2">
    <source>
        <dbReference type="ARBA" id="ARBA00022679"/>
    </source>
</evidence>